<keyword evidence="2 7" id="KW-0349">Heme</keyword>
<protein>
    <submittedName>
        <fullName evidence="8">Cytochrome P450</fullName>
    </submittedName>
</protein>
<dbReference type="Pfam" id="PF00067">
    <property type="entry name" value="p450"/>
    <property type="match status" value="1"/>
</dbReference>
<evidence type="ECO:0000256" key="1">
    <source>
        <dbReference type="ARBA" id="ARBA00010617"/>
    </source>
</evidence>
<dbReference type="Gene3D" id="1.10.630.10">
    <property type="entry name" value="Cytochrome P450"/>
    <property type="match status" value="1"/>
</dbReference>
<comment type="similarity">
    <text evidence="1 7">Belongs to the cytochrome P450 family.</text>
</comment>
<dbReference type="PRINTS" id="PR00359">
    <property type="entry name" value="BP450"/>
</dbReference>
<organism evidence="8 9">
    <name type="scientific">Aeromicrobium terrae</name>
    <dbReference type="NCBI Taxonomy" id="2498846"/>
    <lineage>
        <taxon>Bacteria</taxon>
        <taxon>Bacillati</taxon>
        <taxon>Actinomycetota</taxon>
        <taxon>Actinomycetes</taxon>
        <taxon>Propionibacteriales</taxon>
        <taxon>Nocardioidaceae</taxon>
        <taxon>Aeromicrobium</taxon>
    </lineage>
</organism>
<dbReference type="GO" id="GO:0036199">
    <property type="term" value="F:cholest-4-en-3-one 26-monooxygenase activity"/>
    <property type="evidence" value="ECO:0007669"/>
    <property type="project" value="TreeGrafter"/>
</dbReference>
<evidence type="ECO:0000256" key="4">
    <source>
        <dbReference type="ARBA" id="ARBA00023002"/>
    </source>
</evidence>
<proteinExistence type="inferred from homology"/>
<dbReference type="SUPFAM" id="SSF48264">
    <property type="entry name" value="Cytochrome P450"/>
    <property type="match status" value="1"/>
</dbReference>
<dbReference type="PANTHER" id="PTHR46696">
    <property type="entry name" value="P450, PUTATIVE (EUROFUNG)-RELATED"/>
    <property type="match status" value="1"/>
</dbReference>
<dbReference type="EMBL" id="VDUX01000004">
    <property type="protein sequence ID" value="TXL60603.1"/>
    <property type="molecule type" value="Genomic_DNA"/>
</dbReference>
<dbReference type="GO" id="GO:0020037">
    <property type="term" value="F:heme binding"/>
    <property type="evidence" value="ECO:0007669"/>
    <property type="project" value="InterPro"/>
</dbReference>
<dbReference type="GO" id="GO:0006707">
    <property type="term" value="P:cholesterol catabolic process"/>
    <property type="evidence" value="ECO:0007669"/>
    <property type="project" value="TreeGrafter"/>
</dbReference>
<dbReference type="InterPro" id="IPR002397">
    <property type="entry name" value="Cyt_P450_B"/>
</dbReference>
<comment type="caution">
    <text evidence="8">The sequence shown here is derived from an EMBL/GenBank/DDBJ whole genome shotgun (WGS) entry which is preliminary data.</text>
</comment>
<evidence type="ECO:0000256" key="7">
    <source>
        <dbReference type="RuleBase" id="RU000461"/>
    </source>
</evidence>
<sequence length="406" mass="44904">MRRGDPIARLLADASLNADPFDEYERVRAAGPVKRTKLMSGTVSHAVASEVLRSPTFGVGGGHGELPPFTRRVLSKVMDPDAMGPMDPPSLLAVDPPAHGRYRRLVSREFTARSVTALEQRITEIAEGLLDEMARGGASQWDVVEAYASRLPVVVIADLLGVPERWQADILVWGNDAAMLLEPLLGWRNYRTAEKAVRRLNVWFDQHIENLRRDPGTDLLSRLATTSDEERLDQHELRALGLLVLGAGFETTVNLIGNGVVQLDRHRDQLELLREKPELWPNAVEEVLRHDSPVQMTLRSAYDDVEVQGQALTKGEPVVVFLGGANRDPAVFTDPQVFDVARENASDHLAFSSGAHYCLGAGLARLEGTIALRTLFERYPDLQVSGPTERRATRVLRGYEHVPVAV</sequence>
<dbReference type="InterPro" id="IPR036396">
    <property type="entry name" value="Cyt_P450_sf"/>
</dbReference>
<dbReference type="GO" id="GO:0005506">
    <property type="term" value="F:iron ion binding"/>
    <property type="evidence" value="ECO:0007669"/>
    <property type="project" value="InterPro"/>
</dbReference>
<evidence type="ECO:0000313" key="9">
    <source>
        <dbReference type="Proteomes" id="UP000321571"/>
    </source>
</evidence>
<evidence type="ECO:0000256" key="5">
    <source>
        <dbReference type="ARBA" id="ARBA00023004"/>
    </source>
</evidence>
<dbReference type="AlphaFoldDB" id="A0A5C8NJI6"/>
<keyword evidence="9" id="KW-1185">Reference proteome</keyword>
<dbReference type="Proteomes" id="UP000321571">
    <property type="component" value="Unassembled WGS sequence"/>
</dbReference>
<evidence type="ECO:0000256" key="6">
    <source>
        <dbReference type="ARBA" id="ARBA00023033"/>
    </source>
</evidence>
<keyword evidence="4 7" id="KW-0560">Oxidoreductase</keyword>
<dbReference type="InterPro" id="IPR017972">
    <property type="entry name" value="Cyt_P450_CS"/>
</dbReference>
<keyword evidence="3 7" id="KW-0479">Metal-binding</keyword>
<evidence type="ECO:0000256" key="2">
    <source>
        <dbReference type="ARBA" id="ARBA00022617"/>
    </source>
</evidence>
<name>A0A5C8NJI6_9ACTN</name>
<dbReference type="InterPro" id="IPR001128">
    <property type="entry name" value="Cyt_P450"/>
</dbReference>
<dbReference type="PROSITE" id="PS00086">
    <property type="entry name" value="CYTOCHROME_P450"/>
    <property type="match status" value="1"/>
</dbReference>
<keyword evidence="6 7" id="KW-0503">Monooxygenase</keyword>
<reference evidence="8 9" key="1">
    <citation type="submission" date="2019-06" db="EMBL/GenBank/DDBJ databases">
        <title>Aeromicrobium sp. nov., isolated from a maize field.</title>
        <authorList>
            <person name="Lin S.-Y."/>
            <person name="Tsai C.-F."/>
            <person name="Young C.-C."/>
        </authorList>
    </citation>
    <scope>NUCLEOTIDE SEQUENCE [LARGE SCALE GENOMIC DNA]</scope>
    <source>
        <strain evidence="8 9">CC-CFT486</strain>
    </source>
</reference>
<keyword evidence="5 7" id="KW-0408">Iron</keyword>
<evidence type="ECO:0000256" key="3">
    <source>
        <dbReference type="ARBA" id="ARBA00022723"/>
    </source>
</evidence>
<dbReference type="PANTHER" id="PTHR46696:SF4">
    <property type="entry name" value="BIOTIN BIOSYNTHESIS CYTOCHROME P450"/>
    <property type="match status" value="1"/>
</dbReference>
<dbReference type="FunFam" id="1.10.630.10:FF:000018">
    <property type="entry name" value="Cytochrome P450 monooxygenase"/>
    <property type="match status" value="1"/>
</dbReference>
<dbReference type="CDD" id="cd20625">
    <property type="entry name" value="CYP164-like"/>
    <property type="match status" value="1"/>
</dbReference>
<dbReference type="OrthoDB" id="502624at2"/>
<evidence type="ECO:0000313" key="8">
    <source>
        <dbReference type="EMBL" id="TXL60603.1"/>
    </source>
</evidence>
<accession>A0A5C8NJI6</accession>
<dbReference type="GO" id="GO:0008395">
    <property type="term" value="F:steroid hydroxylase activity"/>
    <property type="evidence" value="ECO:0007669"/>
    <property type="project" value="TreeGrafter"/>
</dbReference>
<gene>
    <name evidence="8" type="ORF">FHP06_09170</name>
</gene>